<feature type="compositionally biased region" description="Low complexity" evidence="1">
    <location>
        <begin position="278"/>
        <end position="293"/>
    </location>
</feature>
<keyword evidence="2" id="KW-0472">Membrane</keyword>
<evidence type="ECO:0008006" key="5">
    <source>
        <dbReference type="Google" id="ProtNLM"/>
    </source>
</evidence>
<feature type="region of interest" description="Disordered" evidence="1">
    <location>
        <begin position="514"/>
        <end position="554"/>
    </location>
</feature>
<reference evidence="3 4" key="2">
    <citation type="submission" date="2019-01" db="EMBL/GenBank/DDBJ databases">
        <title>The decoding of complex shrimp genome reveals the adaptation for benthos swimmer, frequently molting mechanism and breeding impact on genome.</title>
        <authorList>
            <person name="Sun Y."/>
            <person name="Gao Y."/>
            <person name="Yu Y."/>
        </authorList>
    </citation>
    <scope>NUCLEOTIDE SEQUENCE [LARGE SCALE GENOMIC DNA]</scope>
    <source>
        <tissue evidence="3">Muscle</tissue>
    </source>
</reference>
<dbReference type="SUPFAM" id="SSF49265">
    <property type="entry name" value="Fibronectin type III"/>
    <property type="match status" value="1"/>
</dbReference>
<evidence type="ECO:0000256" key="2">
    <source>
        <dbReference type="SAM" id="Phobius"/>
    </source>
</evidence>
<dbReference type="InterPro" id="IPR013783">
    <property type="entry name" value="Ig-like_fold"/>
</dbReference>
<comment type="caution">
    <text evidence="3">The sequence shown here is derived from an EMBL/GenBank/DDBJ whole genome shotgun (WGS) entry which is preliminary data.</text>
</comment>
<feature type="region of interest" description="Disordered" evidence="1">
    <location>
        <begin position="634"/>
        <end position="667"/>
    </location>
</feature>
<evidence type="ECO:0000256" key="1">
    <source>
        <dbReference type="SAM" id="MobiDB-lite"/>
    </source>
</evidence>
<feature type="compositionally biased region" description="Low complexity" evidence="1">
    <location>
        <begin position="308"/>
        <end position="324"/>
    </location>
</feature>
<sequence>KTTRSRRQPLQLTHIYPVSQQTTATTDHPLLHNKTNPSIGLFYPTCLKQPEPTTSPNRNLFLCLPNNTVEATTNHLILRNENFTELSPTSQRQPNQPQHLTDIYPFSSDQQQIVDARGPNRTKIVIEGLSRGFRYAFTVQAYNEHGRSNHSLPAASVHMLDLSEGVASSSMDSSQSRMPRLILLLLSLTGTALLIVNVSIIVCFLRRRAQRRNLSDSSSKFTLSTLPSSKSTFDVYAPAATPPAPHVDHLPLTAAGTISPPDYQIRARDRANPPPSPSRWSATRRTTRARLPACPSPQRRAPAPHVTPPLASSSPRAKSASPLLNGGIRGPGDAFRPEEKSGSFAHKAIYCKTPQLSPQLGRSMTLDRQPGGLQVPSKPDVCPRSSNSREPLLQQSPYPEEDRVSLLSHHSADSYSICRGRNSPKASSYRSPAKPTTQVIYHGQPHLQKHLEQQQYSQDAPCNCRQDPQPPQNPCVQASASFTDLDPLRQAPHHSGCCCATCRQPLASSGLEDLPGRFSASGPRRSCLKSSHLSSLQRSHSDRAYTYSRPRSADPRDIELQNTCTLCTTHDPQGYQGVGPAYGRAQEYPMYYGKPQDAPEESLHGDLHAGYRTFYRESKWSSATPDVCKVEHASTKRVGWKEELLESPRPGQDDGRTSVTKEMDIHA</sequence>
<proteinExistence type="predicted"/>
<dbReference type="STRING" id="6689.A0A423SII0"/>
<dbReference type="InterPro" id="IPR036116">
    <property type="entry name" value="FN3_sf"/>
</dbReference>
<protein>
    <recommendedName>
        <fullName evidence="5">Fibronectin type-III domain-containing protein</fullName>
    </recommendedName>
</protein>
<feature type="region of interest" description="Disordered" evidence="1">
    <location>
        <begin position="452"/>
        <end position="475"/>
    </location>
</feature>
<dbReference type="InterPro" id="IPR003961">
    <property type="entry name" value="FN3_dom"/>
</dbReference>
<feature type="non-terminal residue" evidence="3">
    <location>
        <position position="1"/>
    </location>
</feature>
<name>A0A423SII0_PENVA</name>
<feature type="region of interest" description="Disordered" evidence="1">
    <location>
        <begin position="244"/>
        <end position="340"/>
    </location>
</feature>
<feature type="region of interest" description="Disordered" evidence="1">
    <location>
        <begin position="356"/>
        <end position="435"/>
    </location>
</feature>
<accession>A0A423SII0</accession>
<keyword evidence="2" id="KW-1133">Transmembrane helix</keyword>
<feature type="compositionally biased region" description="Polar residues" evidence="1">
    <location>
        <begin position="424"/>
        <end position="435"/>
    </location>
</feature>
<feature type="compositionally biased region" description="Polar residues" evidence="1">
    <location>
        <begin position="384"/>
        <end position="397"/>
    </location>
</feature>
<organism evidence="3 4">
    <name type="scientific">Penaeus vannamei</name>
    <name type="common">Whiteleg shrimp</name>
    <name type="synonym">Litopenaeus vannamei</name>
    <dbReference type="NCBI Taxonomy" id="6689"/>
    <lineage>
        <taxon>Eukaryota</taxon>
        <taxon>Metazoa</taxon>
        <taxon>Ecdysozoa</taxon>
        <taxon>Arthropoda</taxon>
        <taxon>Crustacea</taxon>
        <taxon>Multicrustacea</taxon>
        <taxon>Malacostraca</taxon>
        <taxon>Eumalacostraca</taxon>
        <taxon>Eucarida</taxon>
        <taxon>Decapoda</taxon>
        <taxon>Dendrobranchiata</taxon>
        <taxon>Penaeoidea</taxon>
        <taxon>Penaeidae</taxon>
        <taxon>Penaeus</taxon>
    </lineage>
</organism>
<evidence type="ECO:0000313" key="3">
    <source>
        <dbReference type="EMBL" id="ROT64030.1"/>
    </source>
</evidence>
<dbReference type="Proteomes" id="UP000283509">
    <property type="component" value="Unassembled WGS sequence"/>
</dbReference>
<dbReference type="EMBL" id="QCYY01003338">
    <property type="protein sequence ID" value="ROT64030.1"/>
    <property type="molecule type" value="Genomic_DNA"/>
</dbReference>
<keyword evidence="4" id="KW-1185">Reference proteome</keyword>
<dbReference type="Gene3D" id="2.60.40.10">
    <property type="entry name" value="Immunoglobulins"/>
    <property type="match status" value="1"/>
</dbReference>
<evidence type="ECO:0000313" key="4">
    <source>
        <dbReference type="Proteomes" id="UP000283509"/>
    </source>
</evidence>
<reference evidence="3 4" key="1">
    <citation type="submission" date="2018-04" db="EMBL/GenBank/DDBJ databases">
        <authorList>
            <person name="Zhang X."/>
            <person name="Yuan J."/>
            <person name="Li F."/>
            <person name="Xiang J."/>
        </authorList>
    </citation>
    <scope>NUCLEOTIDE SEQUENCE [LARGE SCALE GENOMIC DNA]</scope>
    <source>
        <tissue evidence="3">Muscle</tissue>
    </source>
</reference>
<keyword evidence="2" id="KW-0812">Transmembrane</keyword>
<dbReference type="CDD" id="cd00063">
    <property type="entry name" value="FN3"/>
    <property type="match status" value="1"/>
</dbReference>
<feature type="transmembrane region" description="Helical" evidence="2">
    <location>
        <begin position="181"/>
        <end position="205"/>
    </location>
</feature>
<gene>
    <name evidence="3" type="ORF">C7M84_018072</name>
</gene>
<dbReference type="AlphaFoldDB" id="A0A423SII0"/>